<keyword evidence="3" id="KW-1185">Reference proteome</keyword>
<keyword evidence="1" id="KW-0472">Membrane</keyword>
<dbReference type="Proteomes" id="UP000194236">
    <property type="component" value="Unassembled WGS sequence"/>
</dbReference>
<reference evidence="2 3" key="1">
    <citation type="submission" date="2017-03" db="EMBL/GenBank/DDBJ databases">
        <title>Genome Survey of Euroglyphus maynei.</title>
        <authorList>
            <person name="Arlian L.G."/>
            <person name="Morgan M.S."/>
            <person name="Rider S.D."/>
        </authorList>
    </citation>
    <scope>NUCLEOTIDE SEQUENCE [LARGE SCALE GENOMIC DNA]</scope>
    <source>
        <strain evidence="2">Arlian Lab</strain>
        <tissue evidence="2">Whole body</tissue>
    </source>
</reference>
<evidence type="ECO:0000313" key="3">
    <source>
        <dbReference type="Proteomes" id="UP000194236"/>
    </source>
</evidence>
<feature type="transmembrane region" description="Helical" evidence="1">
    <location>
        <begin position="111"/>
        <end position="130"/>
    </location>
</feature>
<evidence type="ECO:0000313" key="2">
    <source>
        <dbReference type="EMBL" id="OTF80698.1"/>
    </source>
</evidence>
<accession>A0A1Y3BLA0</accession>
<name>A0A1Y3BLA0_EURMA</name>
<comment type="caution">
    <text evidence="2">The sequence shown here is derived from an EMBL/GenBank/DDBJ whole genome shotgun (WGS) entry which is preliminary data.</text>
</comment>
<dbReference type="AlphaFoldDB" id="A0A1Y3BLA0"/>
<proteinExistence type="predicted"/>
<feature type="non-terminal residue" evidence="2">
    <location>
        <position position="136"/>
    </location>
</feature>
<keyword evidence="1" id="KW-1133">Transmembrane helix</keyword>
<sequence>MVQTISPLNSELSRYETLANVNNNNNNYVYATPYDSNNIPPPPPPPPRSTEILKNSGLLMNNHNHLKRSVSSDSYISSSKTNIKSKIQGLRYRIGQSLSDFVKGNPKMKKYYLIAGFLFIFGFIFNLIVFDPIVEL</sequence>
<protein>
    <submittedName>
        <fullName evidence="2">Uncharacterized protein</fullName>
    </submittedName>
</protein>
<dbReference type="EMBL" id="MUJZ01016996">
    <property type="protein sequence ID" value="OTF80698.1"/>
    <property type="molecule type" value="Genomic_DNA"/>
</dbReference>
<organism evidence="2 3">
    <name type="scientific">Euroglyphus maynei</name>
    <name type="common">Mayne's house dust mite</name>
    <dbReference type="NCBI Taxonomy" id="6958"/>
    <lineage>
        <taxon>Eukaryota</taxon>
        <taxon>Metazoa</taxon>
        <taxon>Ecdysozoa</taxon>
        <taxon>Arthropoda</taxon>
        <taxon>Chelicerata</taxon>
        <taxon>Arachnida</taxon>
        <taxon>Acari</taxon>
        <taxon>Acariformes</taxon>
        <taxon>Sarcoptiformes</taxon>
        <taxon>Astigmata</taxon>
        <taxon>Psoroptidia</taxon>
        <taxon>Analgoidea</taxon>
        <taxon>Pyroglyphidae</taxon>
        <taxon>Pyroglyphinae</taxon>
        <taxon>Euroglyphus</taxon>
    </lineage>
</organism>
<gene>
    <name evidence="2" type="ORF">BLA29_012436</name>
</gene>
<evidence type="ECO:0000256" key="1">
    <source>
        <dbReference type="SAM" id="Phobius"/>
    </source>
</evidence>
<keyword evidence="1" id="KW-0812">Transmembrane</keyword>